<evidence type="ECO:0000256" key="3">
    <source>
        <dbReference type="SAM" id="MobiDB-lite"/>
    </source>
</evidence>
<dbReference type="InterPro" id="IPR027417">
    <property type="entry name" value="P-loop_NTPase"/>
</dbReference>
<proteinExistence type="predicted"/>
<evidence type="ECO:0000313" key="4">
    <source>
        <dbReference type="Ensembl" id="ENSMMSP00000003819.1"/>
    </source>
</evidence>
<dbReference type="InterPro" id="IPR020849">
    <property type="entry name" value="Small_GTPase_Ras-type"/>
</dbReference>
<dbReference type="PANTHER" id="PTHR24070">
    <property type="entry name" value="RAS, DI-RAS, AND RHEB FAMILY MEMBERS OF SMALL GTPASE SUPERFAMILY"/>
    <property type="match status" value="1"/>
</dbReference>
<accession>A0A8C6CYC5</accession>
<protein>
    <recommendedName>
        <fullName evidence="6">Small monomeric GTPase</fullName>
    </recommendedName>
</protein>
<dbReference type="Ensembl" id="ENSMMST00000004149.1">
    <property type="protein sequence ID" value="ENSMMSP00000003819.1"/>
    <property type="gene ID" value="ENSMMSG00000002876.1"/>
</dbReference>
<dbReference type="Proteomes" id="UP000694544">
    <property type="component" value="Unplaced"/>
</dbReference>
<feature type="region of interest" description="Disordered" evidence="3">
    <location>
        <begin position="105"/>
        <end position="199"/>
    </location>
</feature>
<dbReference type="Pfam" id="PF00071">
    <property type="entry name" value="Ras"/>
    <property type="match status" value="1"/>
</dbReference>
<evidence type="ECO:0000313" key="5">
    <source>
        <dbReference type="Proteomes" id="UP000694544"/>
    </source>
</evidence>
<organism evidence="4 5">
    <name type="scientific">Moschus moschiferus</name>
    <name type="common">Siberian musk deer</name>
    <name type="synonym">Moschus sibiricus</name>
    <dbReference type="NCBI Taxonomy" id="68415"/>
    <lineage>
        <taxon>Eukaryota</taxon>
        <taxon>Metazoa</taxon>
        <taxon>Chordata</taxon>
        <taxon>Craniata</taxon>
        <taxon>Vertebrata</taxon>
        <taxon>Euteleostomi</taxon>
        <taxon>Mammalia</taxon>
        <taxon>Eutheria</taxon>
        <taxon>Laurasiatheria</taxon>
        <taxon>Artiodactyla</taxon>
        <taxon>Ruminantia</taxon>
        <taxon>Pecora</taxon>
        <taxon>Moschidae</taxon>
        <taxon>Moschus</taxon>
    </lineage>
</organism>
<evidence type="ECO:0008006" key="6">
    <source>
        <dbReference type="Google" id="ProtNLM"/>
    </source>
</evidence>
<evidence type="ECO:0000256" key="2">
    <source>
        <dbReference type="ARBA" id="ARBA00023134"/>
    </source>
</evidence>
<feature type="compositionally biased region" description="Polar residues" evidence="3">
    <location>
        <begin position="105"/>
        <end position="114"/>
    </location>
</feature>
<dbReference type="AlphaFoldDB" id="A0A8C6CYC5"/>
<dbReference type="GO" id="GO:0005525">
    <property type="term" value="F:GTP binding"/>
    <property type="evidence" value="ECO:0007669"/>
    <property type="project" value="UniProtKB-KW"/>
</dbReference>
<name>A0A8C6CYC5_MOSMO</name>
<keyword evidence="5" id="KW-1185">Reference proteome</keyword>
<keyword evidence="1" id="KW-0547">Nucleotide-binding</keyword>
<dbReference type="PROSITE" id="PS51421">
    <property type="entry name" value="RAS"/>
    <property type="match status" value="1"/>
</dbReference>
<reference evidence="4" key="1">
    <citation type="submission" date="2025-08" db="UniProtKB">
        <authorList>
            <consortium name="Ensembl"/>
        </authorList>
    </citation>
    <scope>IDENTIFICATION</scope>
</reference>
<reference evidence="4" key="2">
    <citation type="submission" date="2025-09" db="UniProtKB">
        <authorList>
            <consortium name="Ensembl"/>
        </authorList>
    </citation>
    <scope>IDENTIFICATION</scope>
</reference>
<dbReference type="SUPFAM" id="SSF52540">
    <property type="entry name" value="P-loop containing nucleoside triphosphate hydrolases"/>
    <property type="match status" value="1"/>
</dbReference>
<dbReference type="GeneTree" id="ENSGT00940000160972"/>
<dbReference type="SMART" id="SM00173">
    <property type="entry name" value="RAS"/>
    <property type="match status" value="1"/>
</dbReference>
<dbReference type="GO" id="GO:0007165">
    <property type="term" value="P:signal transduction"/>
    <property type="evidence" value="ECO:0007669"/>
    <property type="project" value="InterPro"/>
</dbReference>
<evidence type="ECO:0000256" key="1">
    <source>
        <dbReference type="ARBA" id="ARBA00022741"/>
    </source>
</evidence>
<dbReference type="InterPro" id="IPR001806">
    <property type="entry name" value="Small_GTPase"/>
</dbReference>
<dbReference type="GO" id="GO:0003924">
    <property type="term" value="F:GTPase activity"/>
    <property type="evidence" value="ECO:0007669"/>
    <property type="project" value="InterPro"/>
</dbReference>
<dbReference type="Gene3D" id="3.40.50.300">
    <property type="entry name" value="P-loop containing nucleotide triphosphate hydrolases"/>
    <property type="match status" value="1"/>
</dbReference>
<dbReference type="GO" id="GO:0016020">
    <property type="term" value="C:membrane"/>
    <property type="evidence" value="ECO:0007669"/>
    <property type="project" value="InterPro"/>
</dbReference>
<sequence>MPAAQVLPGTLSRELAPSDSYMKICTVNGVPARLDILDTAGQEEFGAMREQYMRAGHGFLLVFAMNDRQRSPDLKPPPSVPPTTWPTLKLLPNCASTWMRPSSSWCGPSGSTRNKSSRPPCPAPPGRRPEAAPVSSCRDQLRSLSTHPDLGLPGHTPPPPAIPGLPTGGRHHPVPSATAAFPDPSPRVRVPGHPGHCCI</sequence>
<keyword evidence="2" id="KW-0342">GTP-binding</keyword>